<proteinExistence type="predicted"/>
<dbReference type="AlphaFoldDB" id="V5M366"/>
<feature type="compositionally biased region" description="Basic and acidic residues" evidence="1">
    <location>
        <begin position="26"/>
        <end position="35"/>
    </location>
</feature>
<evidence type="ECO:0000259" key="2">
    <source>
        <dbReference type="Pfam" id="PF16832"/>
    </source>
</evidence>
<dbReference type="InterPro" id="IPR031786">
    <property type="entry name" value="EKLF_TAD1"/>
</dbReference>
<sequence length="235" mass="26055">MATAETALPSISTLTALGPFPDTQDDFLKWWRSEEAQDMGPGPPDPTEPPLHVKSEDQPGEEEDDEGARTPPGTWISSSPTSRARSPVARPRPALWRPARPPGRNIRRRPRLWAHMLAARGWWLGFWVRRITRVGCALPCEPGLPTPSWAQPWLQPRPPSPRRWRCNRCTRGPAPAPRVATSRGPGFQCLRRRAPPTGYCPGTPRCTRRLSTKGTSSSSAGSRDPRPVPPRPPPS</sequence>
<feature type="compositionally biased region" description="Low complexity" evidence="1">
    <location>
        <begin position="77"/>
        <end position="103"/>
    </location>
</feature>
<evidence type="ECO:0000313" key="3">
    <source>
        <dbReference type="EMBL" id="AHA61453.1"/>
    </source>
</evidence>
<name>V5M366_HUMAN</name>
<organism evidence="3">
    <name type="scientific">Homo sapiens</name>
    <name type="common">Human</name>
    <dbReference type="NCBI Taxonomy" id="9606"/>
    <lineage>
        <taxon>Eukaryota</taxon>
        <taxon>Metazoa</taxon>
        <taxon>Chordata</taxon>
        <taxon>Craniata</taxon>
        <taxon>Vertebrata</taxon>
        <taxon>Euteleostomi</taxon>
        <taxon>Mammalia</taxon>
        <taxon>Eutheria</taxon>
        <taxon>Euarchontoglires</taxon>
        <taxon>Primates</taxon>
        <taxon>Haplorrhini</taxon>
        <taxon>Catarrhini</taxon>
        <taxon>Hominidae</taxon>
        <taxon>Homo</taxon>
    </lineage>
</organism>
<feature type="region of interest" description="Disordered" evidence="1">
    <location>
        <begin position="1"/>
        <end position="103"/>
    </location>
</feature>
<dbReference type="EMBL" id="KF542814">
    <property type="protein sequence ID" value="AHA61453.1"/>
    <property type="molecule type" value="Genomic_DNA"/>
</dbReference>
<reference evidence="3" key="1">
    <citation type="submission" date="2014-01" db="EMBL/GenBank/DDBJ databases">
        <title>A novel EKLF allele with deletion A at postion 199 was identified.</title>
        <authorList>
            <person name="Zhu F.M."/>
            <person name="Hong X.Z."/>
            <person name="He Y.M."/>
            <person name="Xu X.G."/>
        </authorList>
    </citation>
    <scope>NUCLEOTIDE SEQUENCE</scope>
</reference>
<dbReference type="PeptideAtlas" id="V5M366"/>
<protein>
    <submittedName>
        <fullName evidence="3">Mutant erythroid differentiation transcription factor</fullName>
    </submittedName>
</protein>
<feature type="compositionally biased region" description="Low complexity" evidence="1">
    <location>
        <begin position="212"/>
        <end position="222"/>
    </location>
</feature>
<feature type="region of interest" description="Disordered" evidence="1">
    <location>
        <begin position="173"/>
        <end position="235"/>
    </location>
</feature>
<feature type="domain" description="Krueppel-like factor 1 transactivation" evidence="2">
    <location>
        <begin position="22"/>
        <end position="47"/>
    </location>
</feature>
<dbReference type="Pfam" id="PF16832">
    <property type="entry name" value="EKLF_TAD1"/>
    <property type="match status" value="1"/>
</dbReference>
<evidence type="ECO:0000256" key="1">
    <source>
        <dbReference type="SAM" id="MobiDB-lite"/>
    </source>
</evidence>
<accession>V5M366</accession>